<organism evidence="7 8">
    <name type="scientific">Paenibacillus montanisoli</name>
    <dbReference type="NCBI Taxonomy" id="2081970"/>
    <lineage>
        <taxon>Bacteria</taxon>
        <taxon>Bacillati</taxon>
        <taxon>Bacillota</taxon>
        <taxon>Bacilli</taxon>
        <taxon>Bacillales</taxon>
        <taxon>Paenibacillaceae</taxon>
        <taxon>Paenibacillus</taxon>
    </lineage>
</organism>
<comment type="similarity">
    <text evidence="1">Belongs to the peptidase C40 family.</text>
</comment>
<dbReference type="GO" id="GO:0008234">
    <property type="term" value="F:cysteine-type peptidase activity"/>
    <property type="evidence" value="ECO:0007669"/>
    <property type="project" value="UniProtKB-KW"/>
</dbReference>
<dbReference type="InterPro" id="IPR051202">
    <property type="entry name" value="Peptidase_C40"/>
</dbReference>
<evidence type="ECO:0000256" key="3">
    <source>
        <dbReference type="ARBA" id="ARBA00022801"/>
    </source>
</evidence>
<proteinExistence type="inferred from homology"/>
<sequence length="161" mass="17426">MKAIQKRLLKSILNVSLCTAVGFTALALGTSSQANAATAKSMKLISFGEKYIGTPYLYGAVPYMTNAFDCSSFTQYVYDNFNINLPRTSISQASKGQKIAKGYLSMGDLVFFKTNGISISHVGIYAGNNKILHSSSKGVAISDMSSGYWKNTYVTARRVLS</sequence>
<name>A0A328U7A3_9BACL</name>
<feature type="signal peptide" evidence="5">
    <location>
        <begin position="1"/>
        <end position="36"/>
    </location>
</feature>
<evidence type="ECO:0000256" key="5">
    <source>
        <dbReference type="SAM" id="SignalP"/>
    </source>
</evidence>
<evidence type="ECO:0000259" key="6">
    <source>
        <dbReference type="PROSITE" id="PS51935"/>
    </source>
</evidence>
<dbReference type="PANTHER" id="PTHR47053:SF1">
    <property type="entry name" value="MUREIN DD-ENDOPEPTIDASE MEPH-RELATED"/>
    <property type="match status" value="1"/>
</dbReference>
<dbReference type="Pfam" id="PF00877">
    <property type="entry name" value="NLPC_P60"/>
    <property type="match status" value="1"/>
</dbReference>
<comment type="caution">
    <text evidence="7">The sequence shown here is derived from an EMBL/GenBank/DDBJ whole genome shotgun (WGS) entry which is preliminary data.</text>
</comment>
<dbReference type="PROSITE" id="PS51935">
    <property type="entry name" value="NLPC_P60"/>
    <property type="match status" value="1"/>
</dbReference>
<feature type="chain" id="PRO_5016415768" evidence="5">
    <location>
        <begin position="37"/>
        <end position="161"/>
    </location>
</feature>
<evidence type="ECO:0000313" key="7">
    <source>
        <dbReference type="EMBL" id="RAP78400.1"/>
    </source>
</evidence>
<dbReference type="SUPFAM" id="SSF54001">
    <property type="entry name" value="Cysteine proteinases"/>
    <property type="match status" value="1"/>
</dbReference>
<evidence type="ECO:0000313" key="8">
    <source>
        <dbReference type="Proteomes" id="UP000249260"/>
    </source>
</evidence>
<keyword evidence="3" id="KW-0378">Hydrolase</keyword>
<keyword evidence="8" id="KW-1185">Reference proteome</keyword>
<keyword evidence="2" id="KW-0645">Protease</keyword>
<keyword evidence="5" id="KW-0732">Signal</keyword>
<dbReference type="AlphaFoldDB" id="A0A328U7A3"/>
<reference evidence="7 8" key="1">
    <citation type="submission" date="2018-06" db="EMBL/GenBank/DDBJ databases">
        <title>Paenibacillus montanisoli sp. nov., isolated from mountain area soil.</title>
        <authorList>
            <person name="Wu M."/>
        </authorList>
    </citation>
    <scope>NUCLEOTIDE SEQUENCE [LARGE SCALE GENOMIC DNA]</scope>
    <source>
        <strain evidence="7 8">RA17</strain>
    </source>
</reference>
<dbReference type="InterPro" id="IPR038765">
    <property type="entry name" value="Papain-like_cys_pep_sf"/>
</dbReference>
<dbReference type="InterPro" id="IPR000064">
    <property type="entry name" value="NLP_P60_dom"/>
</dbReference>
<protein>
    <submittedName>
        <fullName evidence="7">NlpC/P60 family protein</fullName>
    </submittedName>
</protein>
<dbReference type="PANTHER" id="PTHR47053">
    <property type="entry name" value="MUREIN DD-ENDOPEPTIDASE MEPH-RELATED"/>
    <property type="match status" value="1"/>
</dbReference>
<feature type="domain" description="NlpC/P60" evidence="6">
    <location>
        <begin position="38"/>
        <end position="160"/>
    </location>
</feature>
<dbReference type="OrthoDB" id="9813118at2"/>
<dbReference type="Gene3D" id="3.90.1720.10">
    <property type="entry name" value="endopeptidase domain like (from Nostoc punctiforme)"/>
    <property type="match status" value="1"/>
</dbReference>
<dbReference type="GO" id="GO:0006508">
    <property type="term" value="P:proteolysis"/>
    <property type="evidence" value="ECO:0007669"/>
    <property type="project" value="UniProtKB-KW"/>
</dbReference>
<dbReference type="RefSeq" id="WP_112881523.1">
    <property type="nucleotide sequence ID" value="NZ_QLUW01000001.1"/>
</dbReference>
<gene>
    <name evidence="7" type="ORF">DL346_08240</name>
</gene>
<keyword evidence="4" id="KW-0788">Thiol protease</keyword>
<accession>A0A328U7A3</accession>
<dbReference type="EMBL" id="QLUW01000001">
    <property type="protein sequence ID" value="RAP78400.1"/>
    <property type="molecule type" value="Genomic_DNA"/>
</dbReference>
<evidence type="ECO:0000256" key="4">
    <source>
        <dbReference type="ARBA" id="ARBA00022807"/>
    </source>
</evidence>
<dbReference type="Proteomes" id="UP000249260">
    <property type="component" value="Unassembled WGS sequence"/>
</dbReference>
<evidence type="ECO:0000256" key="1">
    <source>
        <dbReference type="ARBA" id="ARBA00007074"/>
    </source>
</evidence>
<evidence type="ECO:0000256" key="2">
    <source>
        <dbReference type="ARBA" id="ARBA00022670"/>
    </source>
</evidence>